<evidence type="ECO:0000259" key="1">
    <source>
        <dbReference type="Pfam" id="PF00248"/>
    </source>
</evidence>
<organism evidence="2">
    <name type="scientific">Melanopsichium pennsylvanicum 4</name>
    <dbReference type="NCBI Taxonomy" id="1398559"/>
    <lineage>
        <taxon>Eukaryota</taxon>
        <taxon>Fungi</taxon>
        <taxon>Dikarya</taxon>
        <taxon>Basidiomycota</taxon>
        <taxon>Ustilaginomycotina</taxon>
        <taxon>Ustilaginomycetes</taxon>
        <taxon>Ustilaginales</taxon>
        <taxon>Ustilaginaceae</taxon>
        <taxon>Melanopsichium</taxon>
    </lineage>
</organism>
<dbReference type="Pfam" id="PF00248">
    <property type="entry name" value="Aldo_ket_red"/>
    <property type="match status" value="1"/>
</dbReference>
<dbReference type="PROSITE" id="PS00062">
    <property type="entry name" value="ALDOKETO_REDUCTASE_2"/>
    <property type="match status" value="1"/>
</dbReference>
<name>A0A077R6Y4_9BASI</name>
<dbReference type="PRINTS" id="PR00069">
    <property type="entry name" value="ALDKETRDTASE"/>
</dbReference>
<feature type="domain" description="NADP-dependent oxidoreductase" evidence="1">
    <location>
        <begin position="35"/>
        <end position="101"/>
    </location>
</feature>
<dbReference type="AlphaFoldDB" id="A0A077R6Y4"/>
<dbReference type="InterPro" id="IPR020471">
    <property type="entry name" value="AKR"/>
</dbReference>
<sequence length="142" mass="16143">MTAQNITNNLILASKARLADNNLIPRLGLGVKRRLECWKTIEEAKDQGLIRSIGVSNYGESYIKELLDFSFKHKPVANQCDLHSFMARSDLVEYCLSQDITLEIPKSVSEQGIIENAHVFGFELDEQDVEQLDRLDVYLVTE</sequence>
<dbReference type="EMBL" id="HG529555">
    <property type="protein sequence ID" value="CDI52899.1"/>
    <property type="molecule type" value="Genomic_DNA"/>
</dbReference>
<dbReference type="InterPro" id="IPR036812">
    <property type="entry name" value="NAD(P)_OxRdtase_dom_sf"/>
</dbReference>
<proteinExistence type="predicted"/>
<dbReference type="InterPro" id="IPR018170">
    <property type="entry name" value="Aldo/ket_reductase_CS"/>
</dbReference>
<dbReference type="InterPro" id="IPR023210">
    <property type="entry name" value="NADP_OxRdtase_dom"/>
</dbReference>
<evidence type="ECO:0000313" key="2">
    <source>
        <dbReference type="EMBL" id="CDI52899.1"/>
    </source>
</evidence>
<dbReference type="SUPFAM" id="SSF51430">
    <property type="entry name" value="NAD(P)-linked oxidoreductase"/>
    <property type="match status" value="1"/>
</dbReference>
<dbReference type="Gene3D" id="3.20.20.100">
    <property type="entry name" value="NADP-dependent oxidoreductase domain"/>
    <property type="match status" value="1"/>
</dbReference>
<dbReference type="PANTHER" id="PTHR43827">
    <property type="entry name" value="2,5-DIKETO-D-GLUCONIC ACID REDUCTASE"/>
    <property type="match status" value="1"/>
</dbReference>
<dbReference type="PANTHER" id="PTHR43827:SF13">
    <property type="entry name" value="ALDO_KETO REDUCTASE FAMILY PROTEIN"/>
    <property type="match status" value="1"/>
</dbReference>
<protein>
    <submittedName>
        <fullName evidence="2">Aldo keto reductase</fullName>
    </submittedName>
</protein>
<dbReference type="GO" id="GO:0016491">
    <property type="term" value="F:oxidoreductase activity"/>
    <property type="evidence" value="ECO:0007669"/>
    <property type="project" value="InterPro"/>
</dbReference>
<accession>A0A077R6Y4</accession>
<reference evidence="2" key="1">
    <citation type="journal article" date="2014" name="Genome Biol. Evol.">
        <title>Gene Loss Rather Than Gene Gain Is Associated with a Host Jump from Monocots to Dicots in the Smut Fungus Melanopsichium pennsylvanicum.</title>
        <authorList>
            <person name="Sharma R."/>
            <person name="Mishra B."/>
            <person name="Runge F."/>
            <person name="Thines M."/>
        </authorList>
    </citation>
    <scope>NUCLEOTIDE SEQUENCE</scope>
    <source>
        <strain evidence="2">4</strain>
    </source>
</reference>